<keyword evidence="4" id="KW-1003">Cell membrane</keyword>
<organism evidence="17 18">
    <name type="scientific">Paenibacillus oenotherae</name>
    <dbReference type="NCBI Taxonomy" id="1435645"/>
    <lineage>
        <taxon>Bacteria</taxon>
        <taxon>Bacillati</taxon>
        <taxon>Bacillota</taxon>
        <taxon>Bacilli</taxon>
        <taxon>Bacillales</taxon>
        <taxon>Paenibacillaceae</taxon>
        <taxon>Paenibacillus</taxon>
    </lineage>
</organism>
<dbReference type="Gene3D" id="3.30.565.10">
    <property type="entry name" value="Histidine kinase-like ATPase, C-terminal domain"/>
    <property type="match status" value="1"/>
</dbReference>
<evidence type="ECO:0000256" key="4">
    <source>
        <dbReference type="ARBA" id="ARBA00022475"/>
    </source>
</evidence>
<evidence type="ECO:0000256" key="7">
    <source>
        <dbReference type="ARBA" id="ARBA00022692"/>
    </source>
</evidence>
<evidence type="ECO:0000256" key="9">
    <source>
        <dbReference type="ARBA" id="ARBA00022777"/>
    </source>
</evidence>
<evidence type="ECO:0000256" key="10">
    <source>
        <dbReference type="ARBA" id="ARBA00022840"/>
    </source>
</evidence>
<feature type="domain" description="HAMP" evidence="16">
    <location>
        <begin position="113"/>
        <end position="156"/>
    </location>
</feature>
<dbReference type="InterPro" id="IPR003660">
    <property type="entry name" value="HAMP_dom"/>
</dbReference>
<dbReference type="PRINTS" id="PR00344">
    <property type="entry name" value="BCTRLSENSOR"/>
</dbReference>
<evidence type="ECO:0000256" key="1">
    <source>
        <dbReference type="ARBA" id="ARBA00000085"/>
    </source>
</evidence>
<dbReference type="PROSITE" id="PS50109">
    <property type="entry name" value="HIS_KIN"/>
    <property type="match status" value="1"/>
</dbReference>
<dbReference type="EMBL" id="JAHZIJ010000005">
    <property type="protein sequence ID" value="MBW7475105.1"/>
    <property type="molecule type" value="Genomic_DNA"/>
</dbReference>
<dbReference type="InterPro" id="IPR003661">
    <property type="entry name" value="HisK_dim/P_dom"/>
</dbReference>
<dbReference type="CDD" id="cd00075">
    <property type="entry name" value="HATPase"/>
    <property type="match status" value="1"/>
</dbReference>
<dbReference type="InterPro" id="IPR050398">
    <property type="entry name" value="HssS/ArlS-like"/>
</dbReference>
<keyword evidence="5" id="KW-0597">Phosphoprotein</keyword>
<dbReference type="InterPro" id="IPR005467">
    <property type="entry name" value="His_kinase_dom"/>
</dbReference>
<dbReference type="InterPro" id="IPR036097">
    <property type="entry name" value="HisK_dim/P_sf"/>
</dbReference>
<feature type="transmembrane region" description="Helical" evidence="14">
    <location>
        <begin position="33"/>
        <end position="57"/>
    </location>
</feature>
<proteinExistence type="predicted"/>
<dbReference type="SMART" id="SM00388">
    <property type="entry name" value="HisKA"/>
    <property type="match status" value="1"/>
</dbReference>
<dbReference type="SMART" id="SM00387">
    <property type="entry name" value="HATPase_c"/>
    <property type="match status" value="1"/>
</dbReference>
<dbReference type="Pfam" id="PF00512">
    <property type="entry name" value="HisKA"/>
    <property type="match status" value="1"/>
</dbReference>
<dbReference type="SUPFAM" id="SSF55874">
    <property type="entry name" value="ATPase domain of HSP90 chaperone/DNA topoisomerase II/histidine kinase"/>
    <property type="match status" value="1"/>
</dbReference>
<feature type="domain" description="Histidine kinase" evidence="15">
    <location>
        <begin position="171"/>
        <end position="387"/>
    </location>
</feature>
<evidence type="ECO:0000256" key="12">
    <source>
        <dbReference type="ARBA" id="ARBA00023012"/>
    </source>
</evidence>
<dbReference type="EC" id="2.7.13.3" evidence="3"/>
<dbReference type="SUPFAM" id="SSF158472">
    <property type="entry name" value="HAMP domain-like"/>
    <property type="match status" value="1"/>
</dbReference>
<evidence type="ECO:0000256" key="13">
    <source>
        <dbReference type="ARBA" id="ARBA00023136"/>
    </source>
</evidence>
<evidence type="ECO:0000256" key="3">
    <source>
        <dbReference type="ARBA" id="ARBA00012438"/>
    </source>
</evidence>
<comment type="caution">
    <text evidence="17">The sequence shown here is derived from an EMBL/GenBank/DDBJ whole genome shotgun (WGS) entry which is preliminary data.</text>
</comment>
<evidence type="ECO:0000256" key="5">
    <source>
        <dbReference type="ARBA" id="ARBA00022553"/>
    </source>
</evidence>
<dbReference type="SUPFAM" id="SSF47384">
    <property type="entry name" value="Homodimeric domain of signal transducing histidine kinase"/>
    <property type="match status" value="1"/>
</dbReference>
<evidence type="ECO:0000256" key="2">
    <source>
        <dbReference type="ARBA" id="ARBA00004651"/>
    </source>
</evidence>
<name>A0ABS7D5C0_9BACL</name>
<keyword evidence="12" id="KW-0902">Two-component regulatory system</keyword>
<dbReference type="PANTHER" id="PTHR45528">
    <property type="entry name" value="SENSOR HISTIDINE KINASE CPXA"/>
    <property type="match status" value="1"/>
</dbReference>
<keyword evidence="6" id="KW-0808">Transferase</keyword>
<dbReference type="Gene3D" id="1.10.287.130">
    <property type="match status" value="1"/>
</dbReference>
<dbReference type="InterPro" id="IPR004358">
    <property type="entry name" value="Sig_transdc_His_kin-like_C"/>
</dbReference>
<evidence type="ECO:0000256" key="8">
    <source>
        <dbReference type="ARBA" id="ARBA00022741"/>
    </source>
</evidence>
<keyword evidence="18" id="KW-1185">Reference proteome</keyword>
<keyword evidence="10" id="KW-0067">ATP-binding</keyword>
<accession>A0ABS7D5C0</accession>
<dbReference type="InterPro" id="IPR036890">
    <property type="entry name" value="HATPase_C_sf"/>
</dbReference>
<dbReference type="Proteomes" id="UP000812277">
    <property type="component" value="Unassembled WGS sequence"/>
</dbReference>
<comment type="catalytic activity">
    <reaction evidence="1">
        <text>ATP + protein L-histidine = ADP + protein N-phospho-L-histidine.</text>
        <dbReference type="EC" id="2.7.13.3"/>
    </reaction>
</comment>
<comment type="subcellular location">
    <subcellularLocation>
        <location evidence="2">Cell membrane</location>
        <topology evidence="2">Multi-pass membrane protein</topology>
    </subcellularLocation>
</comment>
<dbReference type="PROSITE" id="PS50885">
    <property type="entry name" value="HAMP"/>
    <property type="match status" value="2"/>
</dbReference>
<dbReference type="CDD" id="cd00082">
    <property type="entry name" value="HisKA"/>
    <property type="match status" value="1"/>
</dbReference>
<dbReference type="InterPro" id="IPR003594">
    <property type="entry name" value="HATPase_dom"/>
</dbReference>
<gene>
    <name evidence="17" type="ORF">K0T92_10130</name>
</gene>
<keyword evidence="7 14" id="KW-0812">Transmembrane</keyword>
<keyword evidence="11 14" id="KW-1133">Transmembrane helix</keyword>
<dbReference type="Pfam" id="PF00672">
    <property type="entry name" value="HAMP"/>
    <property type="match status" value="2"/>
</dbReference>
<dbReference type="Pfam" id="PF02518">
    <property type="entry name" value="HATPase_c"/>
    <property type="match status" value="1"/>
</dbReference>
<reference evidence="17 18" key="1">
    <citation type="submission" date="2021-07" db="EMBL/GenBank/DDBJ databases">
        <title>Paenibacillus radiodurans sp. nov., isolated from the southeastern edge of Tengger Desert.</title>
        <authorList>
            <person name="Zhang G."/>
        </authorList>
    </citation>
    <scope>NUCLEOTIDE SEQUENCE [LARGE SCALE GENOMIC DNA]</scope>
    <source>
        <strain evidence="17 18">DT7-4</strain>
    </source>
</reference>
<evidence type="ECO:0000256" key="11">
    <source>
        <dbReference type="ARBA" id="ARBA00022989"/>
    </source>
</evidence>
<keyword evidence="8" id="KW-0547">Nucleotide-binding</keyword>
<evidence type="ECO:0000259" key="15">
    <source>
        <dbReference type="PROSITE" id="PS50109"/>
    </source>
</evidence>
<evidence type="ECO:0000313" key="18">
    <source>
        <dbReference type="Proteomes" id="UP000812277"/>
    </source>
</evidence>
<evidence type="ECO:0000259" key="16">
    <source>
        <dbReference type="PROSITE" id="PS50885"/>
    </source>
</evidence>
<dbReference type="CDD" id="cd06225">
    <property type="entry name" value="HAMP"/>
    <property type="match status" value="2"/>
</dbReference>
<feature type="domain" description="HAMP" evidence="16">
    <location>
        <begin position="60"/>
        <end position="112"/>
    </location>
</feature>
<keyword evidence="13 14" id="KW-0472">Membrane</keyword>
<sequence length="393" mass="43928">MSAAATALTLYLGYLLARFLITYPPFIRPLSWIVNNIGSTPVMIVAGTGGFIALFFVMSGSTIRYLEEINDTLQEMGEGRFSNKLPVRTGDELGRIAGSINRISSELQHALGEITSGLQAIAGGRFEHQIPVKTGELARVAESINQMSAELHRSIQDERNAEKTKNDLITGVSHDLRTPLTSILGFLEVIEQDRYKDEVELRHYVNIAYEKSKSLMKLIEDLFEYTRIAGGLPLKRAELDISDFVKQLVEEYSLTFEQASMACRIEEAPEPLVILADGDMLVRSFENLLTNAIRYGHEGRYVDIVIARSGDQAIIRFINYGEPIPQHDLPYLFDRFYRVERSRSKQTGGTGLGLAITKSIIEAHGGVIRAESSRERTVFEAAFPLHDAELKDL</sequence>
<evidence type="ECO:0000256" key="14">
    <source>
        <dbReference type="SAM" id="Phobius"/>
    </source>
</evidence>
<protein>
    <recommendedName>
        <fullName evidence="3">histidine kinase</fullName>
        <ecNumber evidence="3">2.7.13.3</ecNumber>
    </recommendedName>
</protein>
<dbReference type="Gene3D" id="6.10.340.10">
    <property type="match status" value="1"/>
</dbReference>
<dbReference type="PANTHER" id="PTHR45528:SF1">
    <property type="entry name" value="SENSOR HISTIDINE KINASE CPXA"/>
    <property type="match status" value="1"/>
</dbReference>
<keyword evidence="9" id="KW-0418">Kinase</keyword>
<dbReference type="SMART" id="SM00304">
    <property type="entry name" value="HAMP"/>
    <property type="match status" value="2"/>
</dbReference>
<evidence type="ECO:0000313" key="17">
    <source>
        <dbReference type="EMBL" id="MBW7475105.1"/>
    </source>
</evidence>
<evidence type="ECO:0000256" key="6">
    <source>
        <dbReference type="ARBA" id="ARBA00022679"/>
    </source>
</evidence>